<evidence type="ECO:0000313" key="2">
    <source>
        <dbReference type="Proteomes" id="UP000288859"/>
    </source>
</evidence>
<name>A0A438MXB0_EXOME</name>
<proteinExistence type="predicted"/>
<sequence length="206" mass="23398">MLQQLPESVQMALWTLQESTSIMYASYVRLQELIEERFDRLVPLPYSPGSVMMKCESMHGCCEKKVPTKLTQDSEGAYFNYVNHCAAEQRYLIEDAFPDWRHKASRAGLNKYHALSVTFGGRQTTIAEWFAQLQTAVTFWCQQARAITLPDFDTTVLELQSETTSPSSDISEEDTADMMSLPMRAPRHPLDSDGFRLEITAALEAL</sequence>
<dbReference type="AlphaFoldDB" id="A0A438MXB0"/>
<reference evidence="1 2" key="1">
    <citation type="submission" date="2017-03" db="EMBL/GenBank/DDBJ databases">
        <title>Genomes of endolithic fungi from Antarctica.</title>
        <authorList>
            <person name="Coleine C."/>
            <person name="Masonjones S."/>
            <person name="Stajich J.E."/>
        </authorList>
    </citation>
    <scope>NUCLEOTIDE SEQUENCE [LARGE SCALE GENOMIC DNA]</scope>
    <source>
        <strain evidence="1 2">CCFEE 6314</strain>
    </source>
</reference>
<protein>
    <submittedName>
        <fullName evidence="1">Uncharacterized protein</fullName>
    </submittedName>
</protein>
<dbReference type="OrthoDB" id="4148961at2759"/>
<evidence type="ECO:0000313" key="1">
    <source>
        <dbReference type="EMBL" id="RVX68365.1"/>
    </source>
</evidence>
<accession>A0A438MXB0</accession>
<gene>
    <name evidence="1" type="ORF">B0A52_07365</name>
</gene>
<dbReference type="EMBL" id="NAJM01000038">
    <property type="protein sequence ID" value="RVX68365.1"/>
    <property type="molecule type" value="Genomic_DNA"/>
</dbReference>
<dbReference type="VEuPathDB" id="FungiDB:PV10_06726"/>
<organism evidence="1 2">
    <name type="scientific">Exophiala mesophila</name>
    <name type="common">Black yeast-like fungus</name>
    <dbReference type="NCBI Taxonomy" id="212818"/>
    <lineage>
        <taxon>Eukaryota</taxon>
        <taxon>Fungi</taxon>
        <taxon>Dikarya</taxon>
        <taxon>Ascomycota</taxon>
        <taxon>Pezizomycotina</taxon>
        <taxon>Eurotiomycetes</taxon>
        <taxon>Chaetothyriomycetidae</taxon>
        <taxon>Chaetothyriales</taxon>
        <taxon>Herpotrichiellaceae</taxon>
        <taxon>Exophiala</taxon>
    </lineage>
</organism>
<dbReference type="Proteomes" id="UP000288859">
    <property type="component" value="Unassembled WGS sequence"/>
</dbReference>
<comment type="caution">
    <text evidence="1">The sequence shown here is derived from an EMBL/GenBank/DDBJ whole genome shotgun (WGS) entry which is preliminary data.</text>
</comment>